<keyword evidence="10" id="KW-0594">Phospholipid biosynthesis</keyword>
<dbReference type="PANTHER" id="PTHR21248">
    <property type="entry name" value="CARDIOLIPIN SYNTHASE"/>
    <property type="match status" value="1"/>
</dbReference>
<dbReference type="PROSITE" id="PS50035">
    <property type="entry name" value="PLD"/>
    <property type="match status" value="2"/>
</dbReference>
<feature type="transmembrane region" description="Helical" evidence="13">
    <location>
        <begin position="68"/>
        <end position="86"/>
    </location>
</feature>
<feature type="domain" description="PLD phosphodiesterase" evidence="14">
    <location>
        <begin position="420"/>
        <end position="447"/>
    </location>
</feature>
<dbReference type="NCBIfam" id="TIGR04265">
    <property type="entry name" value="bac_cardiolipin"/>
    <property type="match status" value="1"/>
</dbReference>
<keyword evidence="9 13" id="KW-0472">Membrane</keyword>
<evidence type="ECO:0000256" key="1">
    <source>
        <dbReference type="ARBA" id="ARBA00004651"/>
    </source>
</evidence>
<reference evidence="15 16" key="1">
    <citation type="submission" date="2019-02" db="EMBL/GenBank/DDBJ databases">
        <title>Deep-cultivation of Planctomycetes and their phenomic and genomic characterization uncovers novel biology.</title>
        <authorList>
            <person name="Wiegand S."/>
            <person name="Jogler M."/>
            <person name="Boedeker C."/>
            <person name="Pinto D."/>
            <person name="Vollmers J."/>
            <person name="Rivas-Marin E."/>
            <person name="Kohn T."/>
            <person name="Peeters S.H."/>
            <person name="Heuer A."/>
            <person name="Rast P."/>
            <person name="Oberbeckmann S."/>
            <person name="Bunk B."/>
            <person name="Jeske O."/>
            <person name="Meyerdierks A."/>
            <person name="Storesund J.E."/>
            <person name="Kallscheuer N."/>
            <person name="Luecker S."/>
            <person name="Lage O.M."/>
            <person name="Pohl T."/>
            <person name="Merkel B.J."/>
            <person name="Hornburger P."/>
            <person name="Mueller R.-W."/>
            <person name="Bruemmer F."/>
            <person name="Labrenz M."/>
            <person name="Spormann A.M."/>
            <person name="Op den Camp H."/>
            <person name="Overmann J."/>
            <person name="Amann R."/>
            <person name="Jetten M.S.M."/>
            <person name="Mascher T."/>
            <person name="Medema M.H."/>
            <person name="Devos D.P."/>
            <person name="Kaster A.-K."/>
            <person name="Ovreas L."/>
            <person name="Rohde M."/>
            <person name="Galperin M.Y."/>
            <person name="Jogler C."/>
        </authorList>
    </citation>
    <scope>NUCLEOTIDE SEQUENCE [LARGE SCALE GENOMIC DNA]</scope>
    <source>
        <strain evidence="15 16">Pla110</strain>
    </source>
</reference>
<dbReference type="SUPFAM" id="SSF56024">
    <property type="entry name" value="Phospholipase D/nuclease"/>
    <property type="match status" value="2"/>
</dbReference>
<evidence type="ECO:0000256" key="3">
    <source>
        <dbReference type="ARBA" id="ARBA00022516"/>
    </source>
</evidence>
<dbReference type="PANTHER" id="PTHR21248:SF22">
    <property type="entry name" value="PHOSPHOLIPASE D"/>
    <property type="match status" value="1"/>
</dbReference>
<evidence type="ECO:0000256" key="10">
    <source>
        <dbReference type="ARBA" id="ARBA00023209"/>
    </source>
</evidence>
<dbReference type="EC" id="2.7.8.-" evidence="12"/>
<evidence type="ECO:0000256" key="13">
    <source>
        <dbReference type="SAM" id="Phobius"/>
    </source>
</evidence>
<dbReference type="SMART" id="SM00155">
    <property type="entry name" value="PLDc"/>
    <property type="match status" value="2"/>
</dbReference>
<keyword evidence="3" id="KW-0444">Lipid biosynthesis</keyword>
<evidence type="ECO:0000256" key="5">
    <source>
        <dbReference type="ARBA" id="ARBA00022692"/>
    </source>
</evidence>
<dbReference type="AlphaFoldDB" id="A0A518CPX5"/>
<dbReference type="GO" id="GO:0008808">
    <property type="term" value="F:cardiolipin synthase activity"/>
    <property type="evidence" value="ECO:0007669"/>
    <property type="project" value="UniProtKB-UniRule"/>
</dbReference>
<dbReference type="InterPro" id="IPR027379">
    <property type="entry name" value="CLS_N"/>
</dbReference>
<accession>A0A518CPX5</accession>
<dbReference type="InterPro" id="IPR001736">
    <property type="entry name" value="PLipase_D/transphosphatidylase"/>
</dbReference>
<evidence type="ECO:0000256" key="8">
    <source>
        <dbReference type="ARBA" id="ARBA00023098"/>
    </source>
</evidence>
<feature type="domain" description="PLD phosphodiesterase" evidence="14">
    <location>
        <begin position="246"/>
        <end position="273"/>
    </location>
</feature>
<dbReference type="InterPro" id="IPR025202">
    <property type="entry name" value="PLD-like_dom"/>
</dbReference>
<dbReference type="CDD" id="cd09152">
    <property type="entry name" value="PLDc_EcCLS_like_1"/>
    <property type="match status" value="1"/>
</dbReference>
<evidence type="ECO:0000256" key="4">
    <source>
        <dbReference type="ARBA" id="ARBA00022679"/>
    </source>
</evidence>
<gene>
    <name evidence="15" type="primary">cls_1</name>
    <name evidence="15" type="ORF">Pla110_30160</name>
</gene>
<evidence type="ECO:0000256" key="7">
    <source>
        <dbReference type="ARBA" id="ARBA00022989"/>
    </source>
</evidence>
<dbReference type="Pfam" id="PF13396">
    <property type="entry name" value="PLDc_N"/>
    <property type="match status" value="1"/>
</dbReference>
<evidence type="ECO:0000256" key="2">
    <source>
        <dbReference type="ARBA" id="ARBA00022475"/>
    </source>
</evidence>
<evidence type="ECO:0000256" key="12">
    <source>
        <dbReference type="NCBIfam" id="TIGR04265"/>
    </source>
</evidence>
<dbReference type="KEGG" id="plon:Pla110_30160"/>
<dbReference type="InterPro" id="IPR022924">
    <property type="entry name" value="Cardiolipin_synthase"/>
</dbReference>
<dbReference type="EMBL" id="CP036281">
    <property type="protein sequence ID" value="QDU81275.1"/>
    <property type="molecule type" value="Genomic_DNA"/>
</dbReference>
<dbReference type="Gene3D" id="3.30.870.10">
    <property type="entry name" value="Endonuclease Chain A"/>
    <property type="match status" value="2"/>
</dbReference>
<dbReference type="Proteomes" id="UP000317178">
    <property type="component" value="Chromosome"/>
</dbReference>
<evidence type="ECO:0000259" key="14">
    <source>
        <dbReference type="PROSITE" id="PS50035"/>
    </source>
</evidence>
<sequence length="507" mass="58494">MWILEHRFSGNYFRSNKLDLGKCDFASQGQDRSIVNWYLLYLISEWVLRIMMIPVVTHRRRPNSAMAWLLIIFFEPWFGFLIYVLIGENRLPQRRIRKHDRLLAKLETLSRRFRDHPQVMKPDYDSRLQSAIDLAERLGYMPILGNNSVELLAETDETINRLIADIDQAQKHVHMLFYIYRDDKTGNKVNDALARAVARGVKCRLLLDAVGSSDFLKHNQQELIDAGIEVHAALPVQFFRRKAARIDLRNHRKIVVIDGSISYTGSQNIVDSDYGLKKLAWHDLMIRMEGPVTIELQAVFLTDWYFETDDILEGTDIFPDPKSAGSTPIQTLPSGPSYPTENHQRMVLSMLHAAQHQVTITSPYFIPDEALLQAIEVAVLRGVEVTLILPEKSDQVIVGAAARGYYGVLLEMGAHIYLYQPGLLHAKTITIDSSICMIGSSNFDIRSFELNFELTMMLYGKPINMELKELQDKYLSLSEKLELSRWNRRPYYQRLFQNVMRLFSPLL</sequence>
<evidence type="ECO:0000313" key="16">
    <source>
        <dbReference type="Proteomes" id="UP000317178"/>
    </source>
</evidence>
<dbReference type="Pfam" id="PF13091">
    <property type="entry name" value="PLDc_2"/>
    <property type="match status" value="2"/>
</dbReference>
<dbReference type="CDD" id="cd09158">
    <property type="entry name" value="PLDc_EcCLS_like_2"/>
    <property type="match status" value="1"/>
</dbReference>
<evidence type="ECO:0000256" key="6">
    <source>
        <dbReference type="ARBA" id="ARBA00022737"/>
    </source>
</evidence>
<keyword evidence="8" id="KW-0443">Lipid metabolism</keyword>
<keyword evidence="11" id="KW-1208">Phospholipid metabolism</keyword>
<keyword evidence="5 13" id="KW-0812">Transmembrane</keyword>
<keyword evidence="16" id="KW-1185">Reference proteome</keyword>
<keyword evidence="2" id="KW-1003">Cell membrane</keyword>
<dbReference type="GO" id="GO:0032049">
    <property type="term" value="P:cardiolipin biosynthetic process"/>
    <property type="evidence" value="ECO:0007669"/>
    <property type="project" value="UniProtKB-UniRule"/>
</dbReference>
<evidence type="ECO:0000256" key="9">
    <source>
        <dbReference type="ARBA" id="ARBA00023136"/>
    </source>
</evidence>
<dbReference type="GO" id="GO:0005886">
    <property type="term" value="C:plasma membrane"/>
    <property type="evidence" value="ECO:0007669"/>
    <property type="project" value="UniProtKB-SubCell"/>
</dbReference>
<keyword evidence="6" id="KW-0677">Repeat</keyword>
<name>A0A518CPX5_9PLAN</name>
<keyword evidence="7 13" id="KW-1133">Transmembrane helix</keyword>
<protein>
    <recommendedName>
        <fullName evidence="12">Cardiolipin synthase</fullName>
        <ecNumber evidence="12">2.7.8.-</ecNumber>
    </recommendedName>
</protein>
<proteinExistence type="predicted"/>
<keyword evidence="4 15" id="KW-0808">Transferase</keyword>
<evidence type="ECO:0000256" key="11">
    <source>
        <dbReference type="ARBA" id="ARBA00023264"/>
    </source>
</evidence>
<feature type="transmembrane region" description="Helical" evidence="13">
    <location>
        <begin position="37"/>
        <end position="56"/>
    </location>
</feature>
<comment type="subcellular location">
    <subcellularLocation>
        <location evidence="1">Cell membrane</location>
        <topology evidence="1">Multi-pass membrane protein</topology>
    </subcellularLocation>
</comment>
<organism evidence="15 16">
    <name type="scientific">Polystyrenella longa</name>
    <dbReference type="NCBI Taxonomy" id="2528007"/>
    <lineage>
        <taxon>Bacteria</taxon>
        <taxon>Pseudomonadati</taxon>
        <taxon>Planctomycetota</taxon>
        <taxon>Planctomycetia</taxon>
        <taxon>Planctomycetales</taxon>
        <taxon>Planctomycetaceae</taxon>
        <taxon>Polystyrenella</taxon>
    </lineage>
</organism>
<evidence type="ECO:0000313" key="15">
    <source>
        <dbReference type="EMBL" id="QDU81275.1"/>
    </source>
</evidence>